<feature type="transmembrane region" description="Helical" evidence="1">
    <location>
        <begin position="208"/>
        <end position="231"/>
    </location>
</feature>
<dbReference type="EMBL" id="VUMU01000003">
    <property type="protein sequence ID" value="MST57391.1"/>
    <property type="molecule type" value="Genomic_DNA"/>
</dbReference>
<protein>
    <submittedName>
        <fullName evidence="3">CPBP family intramembrane metalloprotease</fullName>
    </submittedName>
</protein>
<keyword evidence="1" id="KW-1133">Transmembrane helix</keyword>
<accession>A0A6L5YGM6</accession>
<dbReference type="Pfam" id="PF02517">
    <property type="entry name" value="Rce1-like"/>
    <property type="match status" value="1"/>
</dbReference>
<feature type="transmembrane region" description="Helical" evidence="1">
    <location>
        <begin position="12"/>
        <end position="35"/>
    </location>
</feature>
<feature type="domain" description="CAAX prenyl protease 2/Lysostaphin resistance protein A-like" evidence="2">
    <location>
        <begin position="132"/>
        <end position="219"/>
    </location>
</feature>
<feature type="transmembrane region" description="Helical" evidence="1">
    <location>
        <begin position="163"/>
        <end position="179"/>
    </location>
</feature>
<keyword evidence="1" id="KW-0472">Membrane</keyword>
<comment type="caution">
    <text evidence="3">The sequence shown here is derived from an EMBL/GenBank/DDBJ whole genome shotgun (WGS) entry which is preliminary data.</text>
</comment>
<feature type="transmembrane region" description="Helical" evidence="1">
    <location>
        <begin position="304"/>
        <end position="326"/>
    </location>
</feature>
<keyword evidence="3" id="KW-0645">Protease</keyword>
<sequence length="341" mass="37960">MDEKSMKKSFSGLGLRFLIGTLIIYAVQIAVVAVVGQVKPEWLDNTTINLILSVMPLYLIGMPVLIAMVKQMPGEEPVKKSMKPGQFILALIMCFALMYCGNLVGTLITTVVGTLKGSAVDNALMTYATESNMIVTFIYMVICAPILEEYIFRKLIVDRTVKYGQGVAIVLSGLMFGLFHGNLNQFAYAFLLGMLLAFLYVKTGNLKITIGLHMCINFMGAVVSVLLLKAIHLDEYQEIVMNGGDAQTVMDFMMAYLPGWIGYMVYVLFILAVVITGIVLFIVFRKRFALDPGQIPKGQRFKTVICNPGMLCYCIFWIVMILLQMFPEIVQMLLEISPLSL</sequence>
<name>A0A6L5YGM6_9FIRM</name>
<dbReference type="InterPro" id="IPR052710">
    <property type="entry name" value="CAAX_protease"/>
</dbReference>
<evidence type="ECO:0000256" key="1">
    <source>
        <dbReference type="SAM" id="Phobius"/>
    </source>
</evidence>
<feature type="transmembrane region" description="Helical" evidence="1">
    <location>
        <begin position="47"/>
        <end position="66"/>
    </location>
</feature>
<dbReference type="Proteomes" id="UP000476055">
    <property type="component" value="Unassembled WGS sequence"/>
</dbReference>
<dbReference type="GO" id="GO:0080120">
    <property type="term" value="P:CAAX-box protein maturation"/>
    <property type="evidence" value="ECO:0007669"/>
    <property type="project" value="UniProtKB-ARBA"/>
</dbReference>
<feature type="transmembrane region" description="Helical" evidence="1">
    <location>
        <begin position="185"/>
        <end position="201"/>
    </location>
</feature>
<organism evidence="3 4">
    <name type="scientific">Waltera intestinalis</name>
    <dbReference type="NCBI Taxonomy" id="2606635"/>
    <lineage>
        <taxon>Bacteria</taxon>
        <taxon>Bacillati</taxon>
        <taxon>Bacillota</taxon>
        <taxon>Clostridia</taxon>
        <taxon>Lachnospirales</taxon>
        <taxon>Lachnospiraceae</taxon>
        <taxon>Waltera</taxon>
    </lineage>
</organism>
<keyword evidence="3" id="KW-0482">Metalloprotease</keyword>
<keyword evidence="3" id="KW-0378">Hydrolase</keyword>
<proteinExistence type="predicted"/>
<dbReference type="InterPro" id="IPR003675">
    <property type="entry name" value="Rce1/LyrA-like_dom"/>
</dbReference>
<reference evidence="3 4" key="1">
    <citation type="submission" date="2019-08" db="EMBL/GenBank/DDBJ databases">
        <title>In-depth cultivation of the pig gut microbiome towards novel bacterial diversity and tailored functional studies.</title>
        <authorList>
            <person name="Wylensek D."/>
            <person name="Hitch T.C.A."/>
            <person name="Clavel T."/>
        </authorList>
    </citation>
    <scope>NUCLEOTIDE SEQUENCE [LARGE SCALE GENOMIC DNA]</scope>
    <source>
        <strain evidence="3 4">WCA3-601-WT-6H</strain>
    </source>
</reference>
<dbReference type="GO" id="GO:0004175">
    <property type="term" value="F:endopeptidase activity"/>
    <property type="evidence" value="ECO:0007669"/>
    <property type="project" value="UniProtKB-ARBA"/>
</dbReference>
<keyword evidence="1" id="KW-0812">Transmembrane</keyword>
<keyword evidence="4" id="KW-1185">Reference proteome</keyword>
<feature type="transmembrane region" description="Helical" evidence="1">
    <location>
        <begin position="87"/>
        <end position="113"/>
    </location>
</feature>
<dbReference type="AlphaFoldDB" id="A0A6L5YGM6"/>
<gene>
    <name evidence="3" type="ORF">FYJ59_03905</name>
</gene>
<dbReference type="PANTHER" id="PTHR36435">
    <property type="entry name" value="SLR1288 PROTEIN"/>
    <property type="match status" value="1"/>
</dbReference>
<dbReference type="GO" id="GO:0006508">
    <property type="term" value="P:proteolysis"/>
    <property type="evidence" value="ECO:0007669"/>
    <property type="project" value="UniProtKB-KW"/>
</dbReference>
<feature type="transmembrane region" description="Helical" evidence="1">
    <location>
        <begin position="133"/>
        <end position="151"/>
    </location>
</feature>
<evidence type="ECO:0000259" key="2">
    <source>
        <dbReference type="Pfam" id="PF02517"/>
    </source>
</evidence>
<evidence type="ECO:0000313" key="3">
    <source>
        <dbReference type="EMBL" id="MST57391.1"/>
    </source>
</evidence>
<dbReference type="PANTHER" id="PTHR36435:SF1">
    <property type="entry name" value="CAAX AMINO TERMINAL PROTEASE FAMILY PROTEIN"/>
    <property type="match status" value="1"/>
</dbReference>
<dbReference type="RefSeq" id="WP_154495367.1">
    <property type="nucleotide sequence ID" value="NZ_VUMU01000003.1"/>
</dbReference>
<feature type="transmembrane region" description="Helical" evidence="1">
    <location>
        <begin position="260"/>
        <end position="284"/>
    </location>
</feature>
<dbReference type="GO" id="GO:0008237">
    <property type="term" value="F:metallopeptidase activity"/>
    <property type="evidence" value="ECO:0007669"/>
    <property type="project" value="UniProtKB-KW"/>
</dbReference>
<evidence type="ECO:0000313" key="4">
    <source>
        <dbReference type="Proteomes" id="UP000476055"/>
    </source>
</evidence>